<dbReference type="Proteomes" id="UP000198878">
    <property type="component" value="Unassembled WGS sequence"/>
</dbReference>
<comment type="pathway">
    <text evidence="1">Cofactor biosynthesis; riboflavin biosynthesis.</text>
</comment>
<dbReference type="GO" id="GO:0009231">
    <property type="term" value="P:riboflavin biosynthetic process"/>
    <property type="evidence" value="ECO:0007669"/>
    <property type="project" value="UniProtKB-UniPathway"/>
</dbReference>
<dbReference type="UniPathway" id="UPA00275"/>
<dbReference type="GO" id="GO:0005829">
    <property type="term" value="C:cytosol"/>
    <property type="evidence" value="ECO:0007669"/>
    <property type="project" value="TreeGrafter"/>
</dbReference>
<dbReference type="GO" id="GO:0008686">
    <property type="term" value="F:3,4-dihydroxy-2-butanone-4-phosphate synthase activity"/>
    <property type="evidence" value="ECO:0007669"/>
    <property type="project" value="TreeGrafter"/>
</dbReference>
<evidence type="ECO:0000256" key="2">
    <source>
        <dbReference type="ARBA" id="ARBA00022619"/>
    </source>
</evidence>
<keyword evidence="2" id="KW-0686">Riboflavin biosynthesis</keyword>
<dbReference type="GO" id="GO:0046872">
    <property type="term" value="F:metal ion binding"/>
    <property type="evidence" value="ECO:0007669"/>
    <property type="project" value="UniProtKB-KW"/>
</dbReference>
<proteinExistence type="predicted"/>
<keyword evidence="6" id="KW-1185">Reference proteome</keyword>
<dbReference type="SUPFAM" id="SSF142695">
    <property type="entry name" value="RibA-like"/>
    <property type="match status" value="1"/>
</dbReference>
<dbReference type="RefSeq" id="WP_167379516.1">
    <property type="nucleotide sequence ID" value="NZ_FNUJ01000001.1"/>
</dbReference>
<evidence type="ECO:0000256" key="3">
    <source>
        <dbReference type="ARBA" id="ARBA00022723"/>
    </source>
</evidence>
<keyword evidence="5" id="KW-0378">Hydrolase</keyword>
<dbReference type="InterPro" id="IPR036144">
    <property type="entry name" value="RibA-like_sf"/>
</dbReference>
<dbReference type="InterPro" id="IPR032677">
    <property type="entry name" value="GTP_cyclohydro_II"/>
</dbReference>
<keyword evidence="3" id="KW-0479">Metal-binding</keyword>
<dbReference type="Pfam" id="PF00925">
    <property type="entry name" value="GTP_cyclohydro2"/>
    <property type="match status" value="1"/>
</dbReference>
<organism evidence="5 6">
    <name type="scientific">Amycolatopsis pretoriensis</name>
    <dbReference type="NCBI Taxonomy" id="218821"/>
    <lineage>
        <taxon>Bacteria</taxon>
        <taxon>Bacillati</taxon>
        <taxon>Actinomycetota</taxon>
        <taxon>Actinomycetes</taxon>
        <taxon>Pseudonocardiales</taxon>
        <taxon>Pseudonocardiaceae</taxon>
        <taxon>Amycolatopsis</taxon>
    </lineage>
</organism>
<dbReference type="GO" id="GO:0016787">
    <property type="term" value="F:hydrolase activity"/>
    <property type="evidence" value="ECO:0007669"/>
    <property type="project" value="UniProtKB-KW"/>
</dbReference>
<dbReference type="Gene3D" id="3.40.50.10990">
    <property type="entry name" value="GTP cyclohydrolase II"/>
    <property type="match status" value="1"/>
</dbReference>
<accession>A0A1H5Q3A9</accession>
<dbReference type="AlphaFoldDB" id="A0A1H5Q3A9"/>
<dbReference type="STRING" id="218821.SAMN05421837_101445"/>
<gene>
    <name evidence="5" type="ORF">SAMN05421837_101445</name>
</gene>
<evidence type="ECO:0000313" key="5">
    <source>
        <dbReference type="EMBL" id="SEF20622.1"/>
    </source>
</evidence>
<dbReference type="EMBL" id="FNUJ01000001">
    <property type="protein sequence ID" value="SEF20622.1"/>
    <property type="molecule type" value="Genomic_DNA"/>
</dbReference>
<name>A0A1H5Q3A9_9PSEU</name>
<evidence type="ECO:0000313" key="6">
    <source>
        <dbReference type="Proteomes" id="UP000198878"/>
    </source>
</evidence>
<evidence type="ECO:0000256" key="1">
    <source>
        <dbReference type="ARBA" id="ARBA00005104"/>
    </source>
</evidence>
<feature type="domain" description="GTP cyclohydrolase II" evidence="4">
    <location>
        <begin position="18"/>
        <end position="136"/>
    </location>
</feature>
<dbReference type="PANTHER" id="PTHR21327">
    <property type="entry name" value="GTP CYCLOHYDROLASE II-RELATED"/>
    <property type="match status" value="1"/>
</dbReference>
<evidence type="ECO:0000259" key="4">
    <source>
        <dbReference type="Pfam" id="PF00925"/>
    </source>
</evidence>
<protein>
    <submittedName>
        <fullName evidence="5">GTP cyclohydrolase II/3,4-dihydroxy 2-butanone 4-phosphate synthase / GTP cyclohydrolase II</fullName>
    </submittedName>
</protein>
<reference evidence="6" key="1">
    <citation type="submission" date="2016-10" db="EMBL/GenBank/DDBJ databases">
        <authorList>
            <person name="Varghese N."/>
            <person name="Submissions S."/>
        </authorList>
    </citation>
    <scope>NUCLEOTIDE SEQUENCE [LARGE SCALE GENOMIC DNA]</scope>
    <source>
        <strain evidence="6">DSM 44654</strain>
    </source>
</reference>
<dbReference type="PANTHER" id="PTHR21327:SF18">
    <property type="entry name" value="3,4-DIHYDROXY-2-BUTANONE 4-PHOSPHATE SYNTHASE"/>
    <property type="match status" value="1"/>
</dbReference>
<sequence>MISIAELVAWLDAGVEKTGEASIPTDLGTFRTLTYRQGDVEHVVLAMGSVSGAADVLVRLHSECLTGDLLGSLRCDCGAQLRTAMETIAAEGRGVVVYMRGHEGRGIGLGQKLRAYELQQREGLDTLEANLALGLSPRVA</sequence>